<evidence type="ECO:0000256" key="1">
    <source>
        <dbReference type="ARBA" id="ARBA00006484"/>
    </source>
</evidence>
<organism evidence="6 7">
    <name type="scientific">Paxillus rubicundulus Ve08.2h10</name>
    <dbReference type="NCBI Taxonomy" id="930991"/>
    <lineage>
        <taxon>Eukaryota</taxon>
        <taxon>Fungi</taxon>
        <taxon>Dikarya</taxon>
        <taxon>Basidiomycota</taxon>
        <taxon>Agaricomycotina</taxon>
        <taxon>Agaricomycetes</taxon>
        <taxon>Agaricomycetidae</taxon>
        <taxon>Boletales</taxon>
        <taxon>Paxilineae</taxon>
        <taxon>Paxillaceae</taxon>
        <taxon>Paxillus</taxon>
    </lineage>
</organism>
<reference evidence="7" key="2">
    <citation type="submission" date="2015-01" db="EMBL/GenBank/DDBJ databases">
        <title>Evolutionary Origins and Diversification of the Mycorrhizal Mutualists.</title>
        <authorList>
            <consortium name="DOE Joint Genome Institute"/>
            <consortium name="Mycorrhizal Genomics Consortium"/>
            <person name="Kohler A."/>
            <person name="Kuo A."/>
            <person name="Nagy L.G."/>
            <person name="Floudas D."/>
            <person name="Copeland A."/>
            <person name="Barry K.W."/>
            <person name="Cichocki N."/>
            <person name="Veneault-Fourrey C."/>
            <person name="LaButti K."/>
            <person name="Lindquist E.A."/>
            <person name="Lipzen A."/>
            <person name="Lundell T."/>
            <person name="Morin E."/>
            <person name="Murat C."/>
            <person name="Riley R."/>
            <person name="Ohm R."/>
            <person name="Sun H."/>
            <person name="Tunlid A."/>
            <person name="Henrissat B."/>
            <person name="Grigoriev I.V."/>
            <person name="Hibbett D.S."/>
            <person name="Martin F."/>
        </authorList>
    </citation>
    <scope>NUCLEOTIDE SEQUENCE [LARGE SCALE GENOMIC DNA]</scope>
    <source>
        <strain evidence="7">Ve08.2h10</strain>
    </source>
</reference>
<accession>A0A0D0DXB5</accession>
<dbReference type="SMART" id="SM00822">
    <property type="entry name" value="PKS_KR"/>
    <property type="match status" value="1"/>
</dbReference>
<name>A0A0D0DXB5_9AGAM</name>
<evidence type="ECO:0000256" key="2">
    <source>
        <dbReference type="ARBA" id="ARBA00022857"/>
    </source>
</evidence>
<dbReference type="PANTHER" id="PTHR43008">
    <property type="entry name" value="BENZIL REDUCTASE"/>
    <property type="match status" value="1"/>
</dbReference>
<dbReference type="HOGENOM" id="CLU_010194_2_11_1"/>
<dbReference type="PROSITE" id="PS00061">
    <property type="entry name" value="ADH_SHORT"/>
    <property type="match status" value="1"/>
</dbReference>
<dbReference type="PANTHER" id="PTHR43008:SF8">
    <property type="entry name" value="BENZIL REDUCTASE ((S)-BENZOIN FORMING) IRC24"/>
    <property type="match status" value="1"/>
</dbReference>
<dbReference type="InParanoid" id="A0A0D0DXB5"/>
<sequence>MSKPLVLVTGASKGIGFAVAKSLLEEHNANVVALSRSVTPELNTLIEAHPSSLLAIPCDVTDEDAQACAFSQAKARFGSVLDGLVLNAGTLDPLARISNSTITLDAWKHHFDVNFFSLVSALQVALPALRSSPNNGRVIFISSGAATGGTPGWGAYNAGKAAMNSLARTLAKEEAAVVSLAFAPGKVDTAMQEALRNTGAAHMNESDHNVFTDAYRQGTLVRPSDVAYVIANLSLRAPLSLSGSFVRYNDEHCKEFARK</sequence>
<feature type="domain" description="Ketoreductase" evidence="5">
    <location>
        <begin position="4"/>
        <end position="185"/>
    </location>
</feature>
<dbReference type="STRING" id="930991.A0A0D0DXB5"/>
<dbReference type="EMBL" id="KN825090">
    <property type="protein sequence ID" value="KIK94701.1"/>
    <property type="molecule type" value="Genomic_DNA"/>
</dbReference>
<evidence type="ECO:0000256" key="4">
    <source>
        <dbReference type="RuleBase" id="RU000363"/>
    </source>
</evidence>
<dbReference type="InterPro" id="IPR002347">
    <property type="entry name" value="SDR_fam"/>
</dbReference>
<reference evidence="6 7" key="1">
    <citation type="submission" date="2014-04" db="EMBL/GenBank/DDBJ databases">
        <authorList>
            <consortium name="DOE Joint Genome Institute"/>
            <person name="Kuo A."/>
            <person name="Kohler A."/>
            <person name="Jargeat P."/>
            <person name="Nagy L.G."/>
            <person name="Floudas D."/>
            <person name="Copeland A."/>
            <person name="Barry K.W."/>
            <person name="Cichocki N."/>
            <person name="Veneault-Fourrey C."/>
            <person name="LaButti K."/>
            <person name="Lindquist E.A."/>
            <person name="Lipzen A."/>
            <person name="Lundell T."/>
            <person name="Morin E."/>
            <person name="Murat C."/>
            <person name="Sun H."/>
            <person name="Tunlid A."/>
            <person name="Henrissat B."/>
            <person name="Grigoriev I.V."/>
            <person name="Hibbett D.S."/>
            <person name="Martin F."/>
            <person name="Nordberg H.P."/>
            <person name="Cantor M.N."/>
            <person name="Hua S.X."/>
        </authorList>
    </citation>
    <scope>NUCLEOTIDE SEQUENCE [LARGE SCALE GENOMIC DNA]</scope>
    <source>
        <strain evidence="6 7">Ve08.2h10</strain>
    </source>
</reference>
<dbReference type="Gene3D" id="3.40.50.720">
    <property type="entry name" value="NAD(P)-binding Rossmann-like Domain"/>
    <property type="match status" value="1"/>
</dbReference>
<keyword evidence="2" id="KW-0521">NADP</keyword>
<gene>
    <name evidence="6" type="ORF">PAXRUDRAFT_827739</name>
</gene>
<dbReference type="PRINTS" id="PR00081">
    <property type="entry name" value="GDHRDH"/>
</dbReference>
<dbReference type="Proteomes" id="UP000054538">
    <property type="component" value="Unassembled WGS sequence"/>
</dbReference>
<keyword evidence="3" id="KW-0560">Oxidoreductase</keyword>
<proteinExistence type="inferred from homology"/>
<evidence type="ECO:0000313" key="7">
    <source>
        <dbReference type="Proteomes" id="UP000054538"/>
    </source>
</evidence>
<dbReference type="InterPro" id="IPR036291">
    <property type="entry name" value="NAD(P)-bd_dom_sf"/>
</dbReference>
<keyword evidence="7" id="KW-1185">Reference proteome</keyword>
<dbReference type="FunCoup" id="A0A0D0DXB5">
    <property type="interactions" value="24"/>
</dbReference>
<evidence type="ECO:0000313" key="6">
    <source>
        <dbReference type="EMBL" id="KIK94701.1"/>
    </source>
</evidence>
<evidence type="ECO:0000256" key="3">
    <source>
        <dbReference type="ARBA" id="ARBA00023002"/>
    </source>
</evidence>
<dbReference type="AlphaFoldDB" id="A0A0D0DXB5"/>
<protein>
    <recommendedName>
        <fullName evidence="5">Ketoreductase domain-containing protein</fullName>
    </recommendedName>
</protein>
<dbReference type="InterPro" id="IPR020904">
    <property type="entry name" value="Sc_DH/Rdtase_CS"/>
</dbReference>
<dbReference type="OrthoDB" id="9876299at2759"/>
<dbReference type="PRINTS" id="PR00080">
    <property type="entry name" value="SDRFAMILY"/>
</dbReference>
<comment type="similarity">
    <text evidence="1 4">Belongs to the short-chain dehydrogenases/reductases (SDR) family.</text>
</comment>
<dbReference type="GO" id="GO:0016616">
    <property type="term" value="F:oxidoreductase activity, acting on the CH-OH group of donors, NAD or NADP as acceptor"/>
    <property type="evidence" value="ECO:0007669"/>
    <property type="project" value="UniProtKB-ARBA"/>
</dbReference>
<dbReference type="SUPFAM" id="SSF51735">
    <property type="entry name" value="NAD(P)-binding Rossmann-fold domains"/>
    <property type="match status" value="1"/>
</dbReference>
<dbReference type="Pfam" id="PF00106">
    <property type="entry name" value="adh_short"/>
    <property type="match status" value="1"/>
</dbReference>
<evidence type="ECO:0000259" key="5">
    <source>
        <dbReference type="SMART" id="SM00822"/>
    </source>
</evidence>
<dbReference type="InterPro" id="IPR057326">
    <property type="entry name" value="KR_dom"/>
</dbReference>
<dbReference type="GO" id="GO:0050664">
    <property type="term" value="F:oxidoreductase activity, acting on NAD(P)H, oxygen as acceptor"/>
    <property type="evidence" value="ECO:0007669"/>
    <property type="project" value="TreeGrafter"/>
</dbReference>